<dbReference type="InterPro" id="IPR041467">
    <property type="entry name" value="Sco4008_C"/>
</dbReference>
<dbReference type="SUPFAM" id="SSF48498">
    <property type="entry name" value="Tetracyclin repressor-like, C-terminal domain"/>
    <property type="match status" value="1"/>
</dbReference>
<evidence type="ECO:0000256" key="2">
    <source>
        <dbReference type="PROSITE-ProRule" id="PRU00335"/>
    </source>
</evidence>
<organism evidence="4 5">
    <name type="scientific">Actinacidiphila guanduensis</name>
    <dbReference type="NCBI Taxonomy" id="310781"/>
    <lineage>
        <taxon>Bacteria</taxon>
        <taxon>Bacillati</taxon>
        <taxon>Actinomycetota</taxon>
        <taxon>Actinomycetes</taxon>
        <taxon>Kitasatosporales</taxon>
        <taxon>Streptomycetaceae</taxon>
        <taxon>Actinacidiphila</taxon>
    </lineage>
</organism>
<name>A0A1G9W4C8_9ACTN</name>
<dbReference type="AlphaFoldDB" id="A0A1G9W4C8"/>
<dbReference type="Pfam" id="PF17926">
    <property type="entry name" value="TetR_C_21"/>
    <property type="match status" value="1"/>
</dbReference>
<evidence type="ECO:0000313" key="5">
    <source>
        <dbReference type="Proteomes" id="UP000199341"/>
    </source>
</evidence>
<gene>
    <name evidence="4" type="ORF">SAMN05216259_101495</name>
</gene>
<dbReference type="Pfam" id="PF00440">
    <property type="entry name" value="TetR_N"/>
    <property type="match status" value="1"/>
</dbReference>
<evidence type="ECO:0000259" key="3">
    <source>
        <dbReference type="PROSITE" id="PS50977"/>
    </source>
</evidence>
<evidence type="ECO:0000313" key="4">
    <source>
        <dbReference type="EMBL" id="SDM78915.1"/>
    </source>
</evidence>
<keyword evidence="1 2" id="KW-0238">DNA-binding</keyword>
<dbReference type="InterPro" id="IPR050109">
    <property type="entry name" value="HTH-type_TetR-like_transc_reg"/>
</dbReference>
<protein>
    <submittedName>
        <fullName evidence="4">Transcriptional regulator, TetR family</fullName>
    </submittedName>
</protein>
<dbReference type="OrthoDB" id="4726108at2"/>
<dbReference type="STRING" id="310781.SAMN05216259_101495"/>
<sequence length="192" mass="20499">MTQPPPGAAPRDATATRQRILAAATEEFAARGPAGARVATIAARAPANPRMIYAYFGSKEGLFAAVVEQVVLQMQDAVTLDAADLPGYALAVFDACKARPHLVRLALWQGLELPGLAERIAPVRRANEEKAAAIRRAQSEGLVNDALPAEQLLDAILTLVYGNFVLARGIDDYSSTRREAVARAVELLTAPR</sequence>
<reference evidence="4 5" key="1">
    <citation type="submission" date="2016-10" db="EMBL/GenBank/DDBJ databases">
        <authorList>
            <person name="de Groot N.N."/>
        </authorList>
    </citation>
    <scope>NUCLEOTIDE SEQUENCE [LARGE SCALE GENOMIC DNA]</scope>
    <source>
        <strain evidence="4 5">CGMCC 4.2022</strain>
    </source>
</reference>
<dbReference type="InterPro" id="IPR001647">
    <property type="entry name" value="HTH_TetR"/>
</dbReference>
<feature type="domain" description="HTH tetR-type" evidence="3">
    <location>
        <begin position="14"/>
        <end position="74"/>
    </location>
</feature>
<dbReference type="Gene3D" id="1.10.357.10">
    <property type="entry name" value="Tetracycline Repressor, domain 2"/>
    <property type="match status" value="1"/>
</dbReference>
<proteinExistence type="predicted"/>
<dbReference type="PANTHER" id="PTHR30328:SF54">
    <property type="entry name" value="HTH-TYPE TRANSCRIPTIONAL REPRESSOR SCO4008"/>
    <property type="match status" value="1"/>
</dbReference>
<accession>A0A1G9W4C8</accession>
<dbReference type="Proteomes" id="UP000199341">
    <property type="component" value="Unassembled WGS sequence"/>
</dbReference>
<keyword evidence="5" id="KW-1185">Reference proteome</keyword>
<dbReference type="InterPro" id="IPR009057">
    <property type="entry name" value="Homeodomain-like_sf"/>
</dbReference>
<dbReference type="PRINTS" id="PR00455">
    <property type="entry name" value="HTHTETR"/>
</dbReference>
<dbReference type="GO" id="GO:0003677">
    <property type="term" value="F:DNA binding"/>
    <property type="evidence" value="ECO:0007669"/>
    <property type="project" value="UniProtKB-UniRule"/>
</dbReference>
<dbReference type="PANTHER" id="PTHR30328">
    <property type="entry name" value="TRANSCRIPTIONAL REPRESSOR"/>
    <property type="match status" value="1"/>
</dbReference>
<evidence type="ECO:0000256" key="1">
    <source>
        <dbReference type="ARBA" id="ARBA00023125"/>
    </source>
</evidence>
<dbReference type="SUPFAM" id="SSF46689">
    <property type="entry name" value="Homeodomain-like"/>
    <property type="match status" value="1"/>
</dbReference>
<dbReference type="RefSeq" id="WP_093782538.1">
    <property type="nucleotide sequence ID" value="NZ_FNIE01000001.1"/>
</dbReference>
<dbReference type="PROSITE" id="PS50977">
    <property type="entry name" value="HTH_TETR_2"/>
    <property type="match status" value="1"/>
</dbReference>
<dbReference type="EMBL" id="FNIE01000001">
    <property type="protein sequence ID" value="SDM78915.1"/>
    <property type="molecule type" value="Genomic_DNA"/>
</dbReference>
<dbReference type="GO" id="GO:0006355">
    <property type="term" value="P:regulation of DNA-templated transcription"/>
    <property type="evidence" value="ECO:0007669"/>
    <property type="project" value="UniProtKB-ARBA"/>
</dbReference>
<dbReference type="InterPro" id="IPR036271">
    <property type="entry name" value="Tet_transcr_reg_TetR-rel_C_sf"/>
</dbReference>
<feature type="DNA-binding region" description="H-T-H motif" evidence="2">
    <location>
        <begin position="37"/>
        <end position="56"/>
    </location>
</feature>